<feature type="binding site" evidence="8">
    <location>
        <position position="343"/>
    </location>
    <ligand>
        <name>Zn(2+)</name>
        <dbReference type="ChEBI" id="CHEBI:29105"/>
        <label>2</label>
    </ligand>
</feature>
<dbReference type="GO" id="GO:0046872">
    <property type="term" value="F:metal ion binding"/>
    <property type="evidence" value="ECO:0007669"/>
    <property type="project" value="UniProtKB-UniRule"/>
</dbReference>
<dbReference type="AlphaFoldDB" id="A0A6B1DPK0"/>
<evidence type="ECO:0000256" key="3">
    <source>
        <dbReference type="ARBA" id="ARBA00022670"/>
    </source>
</evidence>
<dbReference type="Gene3D" id="2.40.30.40">
    <property type="entry name" value="Peptidase M42, domain 2"/>
    <property type="match status" value="1"/>
</dbReference>
<dbReference type="SUPFAM" id="SSF53187">
    <property type="entry name" value="Zn-dependent exopeptidases"/>
    <property type="match status" value="1"/>
</dbReference>
<feature type="binding site" evidence="8">
    <location>
        <position position="205"/>
    </location>
    <ligand>
        <name>Zn(2+)</name>
        <dbReference type="ChEBI" id="CHEBI:29105"/>
        <label>2</label>
    </ligand>
</feature>
<protein>
    <submittedName>
        <fullName evidence="9">M20/M25/M40 family metallo-hydrolase</fullName>
    </submittedName>
</protein>
<dbReference type="PANTHER" id="PTHR32481">
    <property type="entry name" value="AMINOPEPTIDASE"/>
    <property type="match status" value="1"/>
</dbReference>
<organism evidence="9">
    <name type="scientific">Caldilineaceae bacterium SB0662_bin_9</name>
    <dbReference type="NCBI Taxonomy" id="2605258"/>
    <lineage>
        <taxon>Bacteria</taxon>
        <taxon>Bacillati</taxon>
        <taxon>Chloroflexota</taxon>
        <taxon>Caldilineae</taxon>
        <taxon>Caldilineales</taxon>
        <taxon>Caldilineaceae</taxon>
    </lineage>
</organism>
<feature type="active site" description="Proton acceptor" evidence="7">
    <location>
        <position position="239"/>
    </location>
</feature>
<feature type="binding site" evidence="8">
    <location>
        <position position="240"/>
    </location>
    <ligand>
        <name>Zn(2+)</name>
        <dbReference type="ChEBI" id="CHEBI:29105"/>
        <label>2</label>
    </ligand>
</feature>
<dbReference type="InterPro" id="IPR051464">
    <property type="entry name" value="Peptidase_M42_aminopept"/>
</dbReference>
<keyword evidence="5 9" id="KW-0378">Hydrolase</keyword>
<feature type="binding site" evidence="8">
    <location>
        <position position="205"/>
    </location>
    <ligand>
        <name>Zn(2+)</name>
        <dbReference type="ChEBI" id="CHEBI:29105"/>
        <label>1</label>
    </ligand>
</feature>
<comment type="similarity">
    <text evidence="1 6">Belongs to the peptidase M42 family.</text>
</comment>
<keyword evidence="3" id="KW-0645">Protease</keyword>
<keyword evidence="2" id="KW-0031">Aminopeptidase</keyword>
<evidence type="ECO:0000256" key="6">
    <source>
        <dbReference type="PIRNR" id="PIRNR001123"/>
    </source>
</evidence>
<feature type="binding site" evidence="8">
    <location>
        <position position="262"/>
    </location>
    <ligand>
        <name>Zn(2+)</name>
        <dbReference type="ChEBI" id="CHEBI:29105"/>
        <label>1</label>
    </ligand>
</feature>
<reference evidence="9" key="1">
    <citation type="submission" date="2019-09" db="EMBL/GenBank/DDBJ databases">
        <title>Characterisation of the sponge microbiome using genome-centric metagenomics.</title>
        <authorList>
            <person name="Engelberts J.P."/>
            <person name="Robbins S.J."/>
            <person name="De Goeij J.M."/>
            <person name="Aranda M."/>
            <person name="Bell S.C."/>
            <person name="Webster N.S."/>
        </authorList>
    </citation>
    <scope>NUCLEOTIDE SEQUENCE</scope>
    <source>
        <strain evidence="9">SB0662_bin_9</strain>
    </source>
</reference>
<evidence type="ECO:0000256" key="2">
    <source>
        <dbReference type="ARBA" id="ARBA00022438"/>
    </source>
</evidence>
<dbReference type="EMBL" id="VXPY01000031">
    <property type="protein sequence ID" value="MYD89649.1"/>
    <property type="molecule type" value="Genomic_DNA"/>
</dbReference>
<accession>A0A6B1DPK0</accession>
<name>A0A6B1DPK0_9CHLR</name>
<gene>
    <name evidence="9" type="ORF">F4Y08_04805</name>
</gene>
<keyword evidence="4 8" id="KW-0479">Metal-binding</keyword>
<dbReference type="InterPro" id="IPR008007">
    <property type="entry name" value="Peptidase_M42"/>
</dbReference>
<evidence type="ECO:0000256" key="4">
    <source>
        <dbReference type="ARBA" id="ARBA00022723"/>
    </source>
</evidence>
<evidence type="ECO:0000256" key="1">
    <source>
        <dbReference type="ARBA" id="ARBA00006272"/>
    </source>
</evidence>
<dbReference type="Gene3D" id="3.40.630.10">
    <property type="entry name" value="Zn peptidases"/>
    <property type="match status" value="1"/>
</dbReference>
<comment type="cofactor">
    <cofactor evidence="8">
        <name>a divalent metal cation</name>
        <dbReference type="ChEBI" id="CHEBI:60240"/>
    </cofactor>
    <text evidence="8">Binds 2 divalent metal cations per subunit.</text>
</comment>
<dbReference type="GO" id="GO:0004177">
    <property type="term" value="F:aminopeptidase activity"/>
    <property type="evidence" value="ECO:0007669"/>
    <property type="project" value="UniProtKB-UniRule"/>
</dbReference>
<dbReference type="PIRSF" id="PIRSF001123">
    <property type="entry name" value="PepA_GA"/>
    <property type="match status" value="1"/>
</dbReference>
<dbReference type="InterPro" id="IPR023367">
    <property type="entry name" value="Peptidase_M42_dom2"/>
</dbReference>
<evidence type="ECO:0000313" key="9">
    <source>
        <dbReference type="EMBL" id="MYD89649.1"/>
    </source>
</evidence>
<comment type="caution">
    <text evidence="9">The sequence shown here is derived from an EMBL/GenBank/DDBJ whole genome shotgun (WGS) entry which is preliminary data.</text>
</comment>
<dbReference type="Pfam" id="PF05343">
    <property type="entry name" value="Peptidase_M42"/>
    <property type="match status" value="1"/>
</dbReference>
<dbReference type="SUPFAM" id="SSF101821">
    <property type="entry name" value="Aminopeptidase/glucanase lid domain"/>
    <property type="match status" value="1"/>
</dbReference>
<evidence type="ECO:0000256" key="7">
    <source>
        <dbReference type="PIRSR" id="PIRSR001123-1"/>
    </source>
</evidence>
<feature type="binding site" evidence="8">
    <location>
        <position position="89"/>
    </location>
    <ligand>
        <name>Zn(2+)</name>
        <dbReference type="ChEBI" id="CHEBI:29105"/>
        <label>1</label>
    </ligand>
</feature>
<evidence type="ECO:0000256" key="8">
    <source>
        <dbReference type="PIRSR" id="PIRSR001123-2"/>
    </source>
</evidence>
<dbReference type="PANTHER" id="PTHR32481:SF0">
    <property type="entry name" value="AMINOPEPTIDASE YPDE-RELATED"/>
    <property type="match status" value="1"/>
</dbReference>
<proteinExistence type="inferred from homology"/>
<dbReference type="GO" id="GO:0006508">
    <property type="term" value="P:proteolysis"/>
    <property type="evidence" value="ECO:0007669"/>
    <property type="project" value="UniProtKB-KW"/>
</dbReference>
<evidence type="ECO:0000256" key="5">
    <source>
        <dbReference type="ARBA" id="ARBA00022801"/>
    </source>
</evidence>
<sequence length="367" mass="39665">MNRKSQLHAETNPMSDHQIGLTVSNRILDRFKSLLYLPSPSSREQAIAAEIESQVAAMDLTPQRDAGGNVWVELEGEDPSLPLWLYAAHMDEIGLVVTKVREDGNLEVARNGGLYPWKLGETPVEVLGDGEAVLGVLSMGSLHIPQEKRNPVDWDATWIETGLTKEQVLARGVRPGSSAVPHAAVRGPIVFGDPDDPMAGSWTFDDRLGCAILLELLQDLVSSGAKPRRNTAIAFVHNEEIGGFGAKNLARKLQPETFIAIDGAPVPPDAPLVVNDQPVAWSKDTIAHFDHALMKELLAAGREVGVEVQTVVYSSAASDASMSFAAGWVDRALTFGCARGNSHGYELLKLAVLENTLKVLARFVATR</sequence>